<keyword evidence="2" id="KW-0004">4Fe-4S</keyword>
<keyword evidence="10" id="KW-1185">Reference proteome</keyword>
<keyword evidence="7" id="KW-0411">Iron-sulfur</keyword>
<dbReference type="EMBL" id="JAJMLW010000004">
    <property type="protein sequence ID" value="MCI2242970.1"/>
    <property type="molecule type" value="Genomic_DNA"/>
</dbReference>
<dbReference type="CDD" id="cd10563">
    <property type="entry name" value="CooF_like"/>
    <property type="match status" value="1"/>
</dbReference>
<dbReference type="Gene3D" id="3.30.70.20">
    <property type="match status" value="2"/>
</dbReference>
<proteinExistence type="predicted"/>
<gene>
    <name evidence="9" type="ORF">LPT13_11495</name>
</gene>
<evidence type="ECO:0000256" key="6">
    <source>
        <dbReference type="ARBA" id="ARBA00023004"/>
    </source>
</evidence>
<evidence type="ECO:0000256" key="5">
    <source>
        <dbReference type="ARBA" id="ARBA00022982"/>
    </source>
</evidence>
<keyword evidence="6" id="KW-0408">Iron</keyword>
<dbReference type="PANTHER" id="PTHR43177">
    <property type="entry name" value="PROTEIN NRFC"/>
    <property type="match status" value="1"/>
</dbReference>
<dbReference type="InterPro" id="IPR017896">
    <property type="entry name" value="4Fe4S_Fe-S-bd"/>
</dbReference>
<dbReference type="Proteomes" id="UP001430755">
    <property type="component" value="Unassembled WGS sequence"/>
</dbReference>
<reference evidence="9" key="1">
    <citation type="submission" date="2021-11" db="EMBL/GenBank/DDBJ databases">
        <title>A Novel Adlercreutzia Species, isolated from a Allomyrina dichotoma larva feces.</title>
        <authorList>
            <person name="Suh M.K."/>
        </authorList>
    </citation>
    <scope>NUCLEOTIDE SEQUENCE</scope>
    <source>
        <strain evidence="9">JBNU-10</strain>
    </source>
</reference>
<evidence type="ECO:0000256" key="2">
    <source>
        <dbReference type="ARBA" id="ARBA00022485"/>
    </source>
</evidence>
<dbReference type="PROSITE" id="PS51379">
    <property type="entry name" value="4FE4S_FER_2"/>
    <property type="match status" value="1"/>
</dbReference>
<dbReference type="PANTHER" id="PTHR43177:SF5">
    <property type="entry name" value="ANAEROBIC DIMETHYL SULFOXIDE REDUCTASE CHAIN B-RELATED"/>
    <property type="match status" value="1"/>
</dbReference>
<keyword evidence="1" id="KW-0813">Transport</keyword>
<evidence type="ECO:0000259" key="8">
    <source>
        <dbReference type="PROSITE" id="PS51379"/>
    </source>
</evidence>
<keyword evidence="5" id="KW-0249">Electron transport</keyword>
<dbReference type="SUPFAM" id="SSF54862">
    <property type="entry name" value="4Fe-4S ferredoxins"/>
    <property type="match status" value="1"/>
</dbReference>
<keyword evidence="4" id="KW-0677">Repeat</keyword>
<evidence type="ECO:0000256" key="3">
    <source>
        <dbReference type="ARBA" id="ARBA00022723"/>
    </source>
</evidence>
<keyword evidence="3" id="KW-0479">Metal-binding</keyword>
<name>A0ABS9WK22_9ACTN</name>
<feature type="domain" description="4Fe-4S ferredoxin-type" evidence="8">
    <location>
        <begin position="84"/>
        <end position="113"/>
    </location>
</feature>
<comment type="caution">
    <text evidence="9">The sequence shown here is derived from an EMBL/GenBank/DDBJ whole genome shotgun (WGS) entry which is preliminary data.</text>
</comment>
<evidence type="ECO:0000256" key="4">
    <source>
        <dbReference type="ARBA" id="ARBA00022737"/>
    </source>
</evidence>
<evidence type="ECO:0000256" key="7">
    <source>
        <dbReference type="ARBA" id="ARBA00023014"/>
    </source>
</evidence>
<organism evidence="9 10">
    <name type="scientific">Adlercreutzia faecimuris</name>
    <dbReference type="NCBI Taxonomy" id="2897341"/>
    <lineage>
        <taxon>Bacteria</taxon>
        <taxon>Bacillati</taxon>
        <taxon>Actinomycetota</taxon>
        <taxon>Coriobacteriia</taxon>
        <taxon>Eggerthellales</taxon>
        <taxon>Eggerthellaceae</taxon>
        <taxon>Adlercreutzia</taxon>
    </lineage>
</organism>
<dbReference type="InterPro" id="IPR050954">
    <property type="entry name" value="ET_IronSulfur_Cluster-Binding"/>
</dbReference>
<evidence type="ECO:0000313" key="10">
    <source>
        <dbReference type="Proteomes" id="UP001430755"/>
    </source>
</evidence>
<sequence>MKRIYAIEAWCIDCKRCEVACKTFHSRSRDTVKAFTVEYPQPQNRVRVEGTRQLSVAVNCRHCAQPKCVEGCISGAMTKNPRTGVVTSDPRKCVGCRTCVSLCPFGAVRIEDVAEKGIAYKCDLCGEVPGEAGEPSCVAACPNRALIYVESEGC</sequence>
<accession>A0ABS9WK22</accession>
<dbReference type="Pfam" id="PF13247">
    <property type="entry name" value="Fer4_11"/>
    <property type="match status" value="1"/>
</dbReference>
<evidence type="ECO:0000313" key="9">
    <source>
        <dbReference type="EMBL" id="MCI2242970.1"/>
    </source>
</evidence>
<evidence type="ECO:0000256" key="1">
    <source>
        <dbReference type="ARBA" id="ARBA00022448"/>
    </source>
</evidence>
<dbReference type="RefSeq" id="WP_242166542.1">
    <property type="nucleotide sequence ID" value="NZ_JAJMLW010000004.1"/>
</dbReference>
<dbReference type="PROSITE" id="PS00198">
    <property type="entry name" value="4FE4S_FER_1"/>
    <property type="match status" value="1"/>
</dbReference>
<protein>
    <submittedName>
        <fullName evidence="9">4Fe-4S dicluster domain-containing protein</fullName>
    </submittedName>
</protein>
<dbReference type="InterPro" id="IPR017900">
    <property type="entry name" value="4Fe4S_Fe_S_CS"/>
</dbReference>